<organism evidence="7 8">
    <name type="scientific">Thelonectria olida</name>
    <dbReference type="NCBI Taxonomy" id="1576542"/>
    <lineage>
        <taxon>Eukaryota</taxon>
        <taxon>Fungi</taxon>
        <taxon>Dikarya</taxon>
        <taxon>Ascomycota</taxon>
        <taxon>Pezizomycotina</taxon>
        <taxon>Sordariomycetes</taxon>
        <taxon>Hypocreomycetidae</taxon>
        <taxon>Hypocreales</taxon>
        <taxon>Nectriaceae</taxon>
        <taxon>Thelonectria</taxon>
    </lineage>
</organism>
<feature type="transmembrane region" description="Helical" evidence="6">
    <location>
        <begin position="380"/>
        <end position="400"/>
    </location>
</feature>
<feature type="transmembrane region" description="Helical" evidence="6">
    <location>
        <begin position="43"/>
        <end position="65"/>
    </location>
</feature>
<keyword evidence="3 6" id="KW-0812">Transmembrane</keyword>
<feature type="transmembrane region" description="Helical" evidence="6">
    <location>
        <begin position="77"/>
        <end position="95"/>
    </location>
</feature>
<dbReference type="PIRSF" id="PIRSF006060">
    <property type="entry name" value="AA_transporter"/>
    <property type="match status" value="1"/>
</dbReference>
<sequence length="517" mass="56742">MADQASIAQDVPTEKGMESLDKDALELEHLGVQPSKMKRNFNVWSLLFMSFCTSVTWEAISSTMAQALTSGGSSSLVWGYVAAALGAMLIVLCMAEYSSMIPTAGGQYHYVAELAPLKFRRVFSWYACWITMIGWILCATAGIFATAMQIQSWAILFSTDYEYERWHTSLIVIALTTYYMLFSIFQLKYLHYLLFVAMFAHVFGYFATSIYLLVHVENKNFASYVFTDFANLSGWNNSGVSWSIGLLSSAIGFVNWDSSLHMAEEMKNASRDLPRTILATISVSGVVTFPWVIAVAFCITDIQGVLSGPVGLISPMAQLYYNVSGGSRAVTIGMTSFLPILGFCGTGSSIMSSTSRVVWAFARDGGLPERFARIGDRTRAPTAALVLTWGIICAISLIYVGNATAYYGISSACTVALIISYAFPLLINAVWGFQHCTISRRGFTLGRLHRPVAVAALVWCIYISIFLCFPVYQPVTKDNMNYASVVLMGGIGIAAVSWFTYGKSRYVGVTQSLEGQL</sequence>
<comment type="caution">
    <text evidence="7">The sequence shown here is derived from an EMBL/GenBank/DDBJ whole genome shotgun (WGS) entry which is preliminary data.</text>
</comment>
<evidence type="ECO:0000256" key="1">
    <source>
        <dbReference type="ARBA" id="ARBA00004141"/>
    </source>
</evidence>
<feature type="transmembrane region" description="Helical" evidence="6">
    <location>
        <begin position="166"/>
        <end position="185"/>
    </location>
</feature>
<feature type="transmembrane region" description="Helical" evidence="6">
    <location>
        <begin position="277"/>
        <end position="306"/>
    </location>
</feature>
<proteinExistence type="predicted"/>
<feature type="transmembrane region" description="Helical" evidence="6">
    <location>
        <begin position="192"/>
        <end position="214"/>
    </location>
</feature>
<feature type="transmembrane region" description="Helical" evidence="6">
    <location>
        <begin position="326"/>
        <end position="346"/>
    </location>
</feature>
<dbReference type="InterPro" id="IPR002293">
    <property type="entry name" value="AA/rel_permease1"/>
</dbReference>
<reference evidence="7 8" key="1">
    <citation type="journal article" date="2021" name="Nat. Commun.">
        <title>Genetic determinants of endophytism in the Arabidopsis root mycobiome.</title>
        <authorList>
            <person name="Mesny F."/>
            <person name="Miyauchi S."/>
            <person name="Thiergart T."/>
            <person name="Pickel B."/>
            <person name="Atanasova L."/>
            <person name="Karlsson M."/>
            <person name="Huettel B."/>
            <person name="Barry K.W."/>
            <person name="Haridas S."/>
            <person name="Chen C."/>
            <person name="Bauer D."/>
            <person name="Andreopoulos W."/>
            <person name="Pangilinan J."/>
            <person name="LaButti K."/>
            <person name="Riley R."/>
            <person name="Lipzen A."/>
            <person name="Clum A."/>
            <person name="Drula E."/>
            <person name="Henrissat B."/>
            <person name="Kohler A."/>
            <person name="Grigoriev I.V."/>
            <person name="Martin F.M."/>
            <person name="Hacquard S."/>
        </authorList>
    </citation>
    <scope>NUCLEOTIDE SEQUENCE [LARGE SCALE GENOMIC DNA]</scope>
    <source>
        <strain evidence="7 8">MPI-CAGE-CH-0241</strain>
    </source>
</reference>
<gene>
    <name evidence="7" type="ORF">B0T10DRAFT_574813</name>
</gene>
<feature type="transmembrane region" description="Helical" evidence="6">
    <location>
        <begin position="234"/>
        <end position="256"/>
    </location>
</feature>
<keyword evidence="2" id="KW-0813">Transport</keyword>
<feature type="transmembrane region" description="Helical" evidence="6">
    <location>
        <begin position="406"/>
        <end position="431"/>
    </location>
</feature>
<dbReference type="Gene3D" id="1.20.1740.10">
    <property type="entry name" value="Amino acid/polyamine transporter I"/>
    <property type="match status" value="1"/>
</dbReference>
<dbReference type="GO" id="GO:0022857">
    <property type="term" value="F:transmembrane transporter activity"/>
    <property type="evidence" value="ECO:0007669"/>
    <property type="project" value="InterPro"/>
</dbReference>
<dbReference type="Pfam" id="PF13520">
    <property type="entry name" value="AA_permease_2"/>
    <property type="match status" value="1"/>
</dbReference>
<feature type="transmembrane region" description="Helical" evidence="6">
    <location>
        <begin position="479"/>
        <end position="501"/>
    </location>
</feature>
<dbReference type="AlphaFoldDB" id="A0A9P8W2V6"/>
<dbReference type="PANTHER" id="PTHR45649">
    <property type="entry name" value="AMINO-ACID PERMEASE BAT1"/>
    <property type="match status" value="1"/>
</dbReference>
<accession>A0A9P8W2V6</accession>
<keyword evidence="4 6" id="KW-1133">Transmembrane helix</keyword>
<evidence type="ECO:0000256" key="2">
    <source>
        <dbReference type="ARBA" id="ARBA00022448"/>
    </source>
</evidence>
<dbReference type="Proteomes" id="UP000777438">
    <property type="component" value="Unassembled WGS sequence"/>
</dbReference>
<evidence type="ECO:0000256" key="5">
    <source>
        <dbReference type="ARBA" id="ARBA00023136"/>
    </source>
</evidence>
<dbReference type="PANTHER" id="PTHR45649:SF14">
    <property type="entry name" value="GABA PERMEASE"/>
    <property type="match status" value="1"/>
</dbReference>
<feature type="transmembrane region" description="Helical" evidence="6">
    <location>
        <begin position="123"/>
        <end position="146"/>
    </location>
</feature>
<protein>
    <submittedName>
        <fullName evidence="7">Amino acid/polyamine transporter I</fullName>
    </submittedName>
</protein>
<evidence type="ECO:0000313" key="7">
    <source>
        <dbReference type="EMBL" id="KAH6887675.1"/>
    </source>
</evidence>
<dbReference type="EMBL" id="JAGPYM010000014">
    <property type="protein sequence ID" value="KAH6887675.1"/>
    <property type="molecule type" value="Genomic_DNA"/>
</dbReference>
<dbReference type="OrthoDB" id="3257095at2759"/>
<keyword evidence="5 6" id="KW-0472">Membrane</keyword>
<evidence type="ECO:0000313" key="8">
    <source>
        <dbReference type="Proteomes" id="UP000777438"/>
    </source>
</evidence>
<evidence type="ECO:0000256" key="6">
    <source>
        <dbReference type="SAM" id="Phobius"/>
    </source>
</evidence>
<keyword evidence="8" id="KW-1185">Reference proteome</keyword>
<feature type="transmembrane region" description="Helical" evidence="6">
    <location>
        <begin position="452"/>
        <end position="473"/>
    </location>
</feature>
<evidence type="ECO:0000256" key="3">
    <source>
        <dbReference type="ARBA" id="ARBA00022692"/>
    </source>
</evidence>
<name>A0A9P8W2V6_9HYPO</name>
<comment type="subcellular location">
    <subcellularLocation>
        <location evidence="1">Membrane</location>
        <topology evidence="1">Multi-pass membrane protein</topology>
    </subcellularLocation>
</comment>
<dbReference type="GO" id="GO:0016020">
    <property type="term" value="C:membrane"/>
    <property type="evidence" value="ECO:0007669"/>
    <property type="project" value="UniProtKB-SubCell"/>
</dbReference>
<evidence type="ECO:0000256" key="4">
    <source>
        <dbReference type="ARBA" id="ARBA00022989"/>
    </source>
</evidence>